<sequence length="97" mass="10749">MTNEVQLTIRRLENRLLQRRLINFQLTIVIVAGGECGDTVYDDDCLLGRLHKSVILNGVASNAISQLHTNRNYPLSESDVLALDSPNIVQTGEVCGR</sequence>
<accession>A0A6J5VHW8</accession>
<gene>
    <name evidence="1" type="ORF">CURHAP_LOCUS46891</name>
</gene>
<dbReference type="EMBL" id="CAEKDK010000007">
    <property type="protein sequence ID" value="CAB4288689.1"/>
    <property type="molecule type" value="Genomic_DNA"/>
</dbReference>
<name>A0A6J5VHW8_PRUAR</name>
<dbReference type="AlphaFoldDB" id="A0A6J5VHW8"/>
<evidence type="ECO:0000313" key="1">
    <source>
        <dbReference type="EMBL" id="CAB4288689.1"/>
    </source>
</evidence>
<dbReference type="Proteomes" id="UP000507222">
    <property type="component" value="Unassembled WGS sequence"/>
</dbReference>
<protein>
    <submittedName>
        <fullName evidence="1">Uncharacterized protein</fullName>
    </submittedName>
</protein>
<organism evidence="1 2">
    <name type="scientific">Prunus armeniaca</name>
    <name type="common">Apricot</name>
    <name type="synonym">Armeniaca vulgaris</name>
    <dbReference type="NCBI Taxonomy" id="36596"/>
    <lineage>
        <taxon>Eukaryota</taxon>
        <taxon>Viridiplantae</taxon>
        <taxon>Streptophyta</taxon>
        <taxon>Embryophyta</taxon>
        <taxon>Tracheophyta</taxon>
        <taxon>Spermatophyta</taxon>
        <taxon>Magnoliopsida</taxon>
        <taxon>eudicotyledons</taxon>
        <taxon>Gunneridae</taxon>
        <taxon>Pentapetalae</taxon>
        <taxon>rosids</taxon>
        <taxon>fabids</taxon>
        <taxon>Rosales</taxon>
        <taxon>Rosaceae</taxon>
        <taxon>Amygdaloideae</taxon>
        <taxon>Amygdaleae</taxon>
        <taxon>Prunus</taxon>
    </lineage>
</organism>
<evidence type="ECO:0000313" key="2">
    <source>
        <dbReference type="Proteomes" id="UP000507222"/>
    </source>
</evidence>
<proteinExistence type="predicted"/>
<reference evidence="1 2" key="1">
    <citation type="submission" date="2020-05" db="EMBL/GenBank/DDBJ databases">
        <authorList>
            <person name="Campoy J."/>
            <person name="Schneeberger K."/>
            <person name="Spophaly S."/>
        </authorList>
    </citation>
    <scope>NUCLEOTIDE SEQUENCE [LARGE SCALE GENOMIC DNA]</scope>
    <source>
        <strain evidence="1">PruArmRojPasFocal</strain>
    </source>
</reference>